<sequence length="105" mass="11613">MIITPIKVAGIFSRLICEQQKHRKGICCIGLTSLIKKAFDLYLCVKEHEDQSIMDPLMSICTTTKLANNNRQMVAISCSLYGANYQVDNKAAISISMPLARASAF</sequence>
<name>A0A2N5XLJ3_9HYPH</name>
<comment type="caution">
    <text evidence="1">The sequence shown here is derived from an EMBL/GenBank/DDBJ whole genome shotgun (WGS) entry which is preliminary data.</text>
</comment>
<reference evidence="1 2" key="1">
    <citation type="submission" date="2018-01" db="EMBL/GenBank/DDBJ databases">
        <title>The draft genome sequence of Cohaesibacter sp. H1304.</title>
        <authorList>
            <person name="Wang N.-N."/>
            <person name="Du Z.-J."/>
        </authorList>
    </citation>
    <scope>NUCLEOTIDE SEQUENCE [LARGE SCALE GENOMIC DNA]</scope>
    <source>
        <strain evidence="1 2">H1304</strain>
    </source>
</reference>
<organism evidence="1 2">
    <name type="scientific">Cohaesibacter celericrescens</name>
    <dbReference type="NCBI Taxonomy" id="2067669"/>
    <lineage>
        <taxon>Bacteria</taxon>
        <taxon>Pseudomonadati</taxon>
        <taxon>Pseudomonadota</taxon>
        <taxon>Alphaproteobacteria</taxon>
        <taxon>Hyphomicrobiales</taxon>
        <taxon>Cohaesibacteraceae</taxon>
    </lineage>
</organism>
<dbReference type="EMBL" id="PKUQ01000052">
    <property type="protein sequence ID" value="PLW75307.1"/>
    <property type="molecule type" value="Genomic_DNA"/>
</dbReference>
<protein>
    <submittedName>
        <fullName evidence="1">Uncharacterized protein</fullName>
    </submittedName>
</protein>
<dbReference type="AlphaFoldDB" id="A0A2N5XLJ3"/>
<evidence type="ECO:0000313" key="1">
    <source>
        <dbReference type="EMBL" id="PLW75307.1"/>
    </source>
</evidence>
<dbReference type="Proteomes" id="UP000234881">
    <property type="component" value="Unassembled WGS sequence"/>
</dbReference>
<proteinExistence type="predicted"/>
<gene>
    <name evidence="1" type="ORF">C0081_19735</name>
</gene>
<evidence type="ECO:0000313" key="2">
    <source>
        <dbReference type="Proteomes" id="UP000234881"/>
    </source>
</evidence>
<keyword evidence="2" id="KW-1185">Reference proteome</keyword>
<accession>A0A2N5XLJ3</accession>